<reference evidence="2" key="1">
    <citation type="journal article" date="2019" name="Int. J. Syst. Evol. Microbiol.">
        <title>The Global Catalogue of Microorganisms (GCM) 10K type strain sequencing project: providing services to taxonomists for standard genome sequencing and annotation.</title>
        <authorList>
            <consortium name="The Broad Institute Genomics Platform"/>
            <consortium name="The Broad Institute Genome Sequencing Center for Infectious Disease"/>
            <person name="Wu L."/>
            <person name="Ma J."/>
        </authorList>
    </citation>
    <scope>NUCLEOTIDE SEQUENCE [LARGE SCALE GENOMIC DNA]</scope>
    <source>
        <strain evidence="2">TISTR 1827</strain>
    </source>
</reference>
<protein>
    <submittedName>
        <fullName evidence="1">Uncharacterized protein</fullName>
    </submittedName>
</protein>
<sequence>MSIWKEHDIETKIVDILSEITYQSKPDHHFGIPFITAYQLAIEVKKRHPEIVKDLGYKVGGQGTNEQNSLSQYLAQQLSQRIKSGEISNIEGAFLSNQNLEEIAFDNNGERLVSSLTDSQYDLSMYRIIK</sequence>
<dbReference type="RefSeq" id="WP_139787243.1">
    <property type="nucleotide sequence ID" value="NZ_JBHUGT010000054.1"/>
</dbReference>
<dbReference type="Proteomes" id="UP001597493">
    <property type="component" value="Unassembled WGS sequence"/>
</dbReference>
<evidence type="ECO:0000313" key="2">
    <source>
        <dbReference type="Proteomes" id="UP001597493"/>
    </source>
</evidence>
<dbReference type="EMBL" id="JBHUMY010000001">
    <property type="protein sequence ID" value="MFD2658797.1"/>
    <property type="molecule type" value="Genomic_DNA"/>
</dbReference>
<keyword evidence="2" id="KW-1185">Reference proteome</keyword>
<evidence type="ECO:0000313" key="1">
    <source>
        <dbReference type="EMBL" id="MFD2658797.1"/>
    </source>
</evidence>
<name>A0ABW5QR08_9BACL</name>
<organism evidence="1 2">
    <name type="scientific">Paenibacillus thailandensis</name>
    <dbReference type="NCBI Taxonomy" id="393250"/>
    <lineage>
        <taxon>Bacteria</taxon>
        <taxon>Bacillati</taxon>
        <taxon>Bacillota</taxon>
        <taxon>Bacilli</taxon>
        <taxon>Bacillales</taxon>
        <taxon>Paenibacillaceae</taxon>
        <taxon>Paenibacillus</taxon>
    </lineage>
</organism>
<accession>A0ABW5QR08</accession>
<gene>
    <name evidence="1" type="ORF">ACFSW5_00790</name>
</gene>
<proteinExistence type="predicted"/>
<comment type="caution">
    <text evidence="1">The sequence shown here is derived from an EMBL/GenBank/DDBJ whole genome shotgun (WGS) entry which is preliminary data.</text>
</comment>